<reference evidence="3 4" key="1">
    <citation type="submission" date="2018-07" db="EMBL/GenBank/DDBJ databases">
        <title>Leeuwenhoekiella genomics.</title>
        <authorList>
            <person name="Tahon G."/>
            <person name="Willems A."/>
        </authorList>
    </citation>
    <scope>NUCLEOTIDE SEQUENCE [LARGE SCALE GENOMIC DNA]</scope>
    <source>
        <strain evidence="3 4">R-50232</strain>
    </source>
</reference>
<evidence type="ECO:0000259" key="2">
    <source>
        <dbReference type="Pfam" id="PF02517"/>
    </source>
</evidence>
<dbReference type="PANTHER" id="PTHR39430">
    <property type="entry name" value="MEMBRANE-ASSOCIATED PROTEASE-RELATED"/>
    <property type="match status" value="1"/>
</dbReference>
<organism evidence="3 4">
    <name type="scientific">Leeuwenhoekiella aestuarii</name>
    <dbReference type="NCBI Taxonomy" id="2249426"/>
    <lineage>
        <taxon>Bacteria</taxon>
        <taxon>Pseudomonadati</taxon>
        <taxon>Bacteroidota</taxon>
        <taxon>Flavobacteriia</taxon>
        <taxon>Flavobacteriales</taxon>
        <taxon>Flavobacteriaceae</taxon>
        <taxon>Leeuwenhoekiella</taxon>
    </lineage>
</organism>
<dbReference type="Pfam" id="PF02517">
    <property type="entry name" value="Rce1-like"/>
    <property type="match status" value="1"/>
</dbReference>
<feature type="transmembrane region" description="Helical" evidence="1">
    <location>
        <begin position="257"/>
        <end position="275"/>
    </location>
</feature>
<feature type="transmembrane region" description="Helical" evidence="1">
    <location>
        <begin position="120"/>
        <end position="142"/>
    </location>
</feature>
<keyword evidence="1" id="KW-1133">Transmembrane helix</keyword>
<keyword evidence="1" id="KW-0812">Transmembrane</keyword>
<feature type="domain" description="CAAX prenyl protease 2/Lysostaphin resistance protein A-like" evidence="2">
    <location>
        <begin position="128"/>
        <end position="220"/>
    </location>
</feature>
<feature type="transmembrane region" description="Helical" evidence="1">
    <location>
        <begin position="95"/>
        <end position="114"/>
    </location>
</feature>
<proteinExistence type="predicted"/>
<gene>
    <name evidence="3" type="ORF">DSM04_102309</name>
</gene>
<evidence type="ECO:0000313" key="3">
    <source>
        <dbReference type="EMBL" id="RXG16728.1"/>
    </source>
</evidence>
<dbReference type="GO" id="GO:0080120">
    <property type="term" value="P:CAAX-box protein maturation"/>
    <property type="evidence" value="ECO:0007669"/>
    <property type="project" value="UniProtKB-ARBA"/>
</dbReference>
<dbReference type="EMBL" id="QOVI01000002">
    <property type="protein sequence ID" value="RXG16728.1"/>
    <property type="molecule type" value="Genomic_DNA"/>
</dbReference>
<comment type="caution">
    <text evidence="3">The sequence shown here is derived from an EMBL/GenBank/DDBJ whole genome shotgun (WGS) entry which is preliminary data.</text>
</comment>
<sequence>MTEQTSRFKGWQRILLFIAPYLFCVIAFQLLGMLVAQVDFTDSSQARSTTQSLIIHFFDLLGTLLILWLFMRFVDKKPFIQLGFQTKNRLHEFALGLLLGLLIMSLGYASLYVLNELVFLSFNIDFTELLLSAFFFLIIAVVEESVFRGYLQRNLMLSFDKYVALLISAMIFSLAHGLNPNVSAFGLFNIFLAGILLGISYTYTKNLWFPIALHWSWNLFQGLYGFNVSGQNFYNLINIKIEEANKLNGGAFGFEGSYLSVIAQAIAIAAIIYYFQNKSKGHVTIQ</sequence>
<dbReference type="RefSeq" id="WP_128760389.1">
    <property type="nucleotide sequence ID" value="NZ_QOVI01000002.1"/>
</dbReference>
<evidence type="ECO:0000313" key="4">
    <source>
        <dbReference type="Proteomes" id="UP000289821"/>
    </source>
</evidence>
<feature type="transmembrane region" description="Helical" evidence="1">
    <location>
        <begin position="184"/>
        <end position="203"/>
    </location>
</feature>
<dbReference type="GO" id="GO:0004175">
    <property type="term" value="F:endopeptidase activity"/>
    <property type="evidence" value="ECO:0007669"/>
    <property type="project" value="UniProtKB-ARBA"/>
</dbReference>
<protein>
    <recommendedName>
        <fullName evidence="2">CAAX prenyl protease 2/Lysostaphin resistance protein A-like domain-containing protein</fullName>
    </recommendedName>
</protein>
<dbReference type="OrthoDB" id="324900at2"/>
<dbReference type="PANTHER" id="PTHR39430:SF1">
    <property type="entry name" value="PROTEASE"/>
    <property type="match status" value="1"/>
</dbReference>
<accession>A0A4Q0NXT1</accession>
<dbReference type="Proteomes" id="UP000289821">
    <property type="component" value="Unassembled WGS sequence"/>
</dbReference>
<evidence type="ECO:0000256" key="1">
    <source>
        <dbReference type="SAM" id="Phobius"/>
    </source>
</evidence>
<feature type="transmembrane region" description="Helical" evidence="1">
    <location>
        <begin position="54"/>
        <end position="74"/>
    </location>
</feature>
<keyword evidence="4" id="KW-1185">Reference proteome</keyword>
<dbReference type="InterPro" id="IPR003675">
    <property type="entry name" value="Rce1/LyrA-like_dom"/>
</dbReference>
<feature type="transmembrane region" description="Helical" evidence="1">
    <location>
        <begin position="14"/>
        <end position="34"/>
    </location>
</feature>
<name>A0A4Q0NXT1_9FLAO</name>
<dbReference type="AlphaFoldDB" id="A0A4Q0NXT1"/>
<keyword evidence="1" id="KW-0472">Membrane</keyword>